<dbReference type="NCBIfam" id="TIGR00969">
    <property type="entry name" value="3a0106s02"/>
    <property type="match status" value="1"/>
</dbReference>
<dbReference type="PANTHER" id="PTHR30406:SF10">
    <property type="entry name" value="SULFATE TRANSPORT SYSTEM PERMEASE PROTEIN CYST"/>
    <property type="match status" value="1"/>
</dbReference>
<evidence type="ECO:0000256" key="1">
    <source>
        <dbReference type="ARBA" id="ARBA00004651"/>
    </source>
</evidence>
<accession>A0ABV1NBV4</accession>
<dbReference type="CDD" id="cd06261">
    <property type="entry name" value="TM_PBP2"/>
    <property type="match status" value="1"/>
</dbReference>
<dbReference type="InterPro" id="IPR035906">
    <property type="entry name" value="MetI-like_sf"/>
</dbReference>
<keyword evidence="5 9" id="KW-1133">Transmembrane helix</keyword>
<evidence type="ECO:0000256" key="9">
    <source>
        <dbReference type="RuleBase" id="RU366001"/>
    </source>
</evidence>
<feature type="transmembrane region" description="Helical" evidence="9">
    <location>
        <begin position="149"/>
        <end position="168"/>
    </location>
</feature>
<evidence type="ECO:0000256" key="5">
    <source>
        <dbReference type="ARBA" id="ARBA00022989"/>
    </source>
</evidence>
<comment type="similarity">
    <text evidence="9">Belongs to the binding-protein-dependent transport system permease family. CysTW subfamily.</text>
</comment>
<comment type="function">
    <text evidence="9">Part of the ABC transporter complex (TC 3.A.1.6.1) involved in sulfate/thiosulfate import.</text>
</comment>
<dbReference type="RefSeq" id="WP_349759384.1">
    <property type="nucleotide sequence ID" value="NZ_JBEGCI010000013.1"/>
</dbReference>
<protein>
    <recommendedName>
        <fullName evidence="9">Sulfate transport system permease protein CysT</fullName>
    </recommendedName>
</protein>
<sequence length="290" mass="30753">MSQRAAGSRLALPFPGRTQRVLPGFGLSLGISLTFVSLVLLLPLTGLVGQLAGLSLGEYWAIISEARVVASYAITLGAAAVAALVNAAFGLLLAWVLVRYDFPGKRALDALMDLPFALPTAVAGITLATLYSSNGWMGQALAPLGLEVAYTWVGIALAMAFTSIPFVVRTVQPILEDLPHEIDEAAMTLGARDGVAFRRVILPHLWPALVTGTGLAFVRSLGEFGAVIFIAGNMPYETEITSLMIFVKLQEYDYVGASAIASAVLATSLALLLAINLWQGRFIRRLHGGN</sequence>
<gene>
    <name evidence="11" type="primary">cysT</name>
    <name evidence="11" type="ORF">ABE957_14585</name>
</gene>
<evidence type="ECO:0000256" key="6">
    <source>
        <dbReference type="ARBA" id="ARBA00023032"/>
    </source>
</evidence>
<feature type="domain" description="ABC transmembrane type-1" evidence="10">
    <location>
        <begin position="72"/>
        <end position="273"/>
    </location>
</feature>
<evidence type="ECO:0000313" key="11">
    <source>
        <dbReference type="EMBL" id="MEQ6889900.1"/>
    </source>
</evidence>
<reference evidence="11 12" key="1">
    <citation type="submission" date="2024-05" db="EMBL/GenBank/DDBJ databases">
        <title>Halomonas sp. CS7 16S ribosomal RNA gene Genome sequencing and assembly.</title>
        <authorList>
            <person name="Yook S."/>
        </authorList>
    </citation>
    <scope>NUCLEOTIDE SEQUENCE [LARGE SCALE GENOMIC DNA]</scope>
    <source>
        <strain evidence="11 12">CS7</strain>
    </source>
</reference>
<keyword evidence="6 9" id="KW-0764">Sulfate transport</keyword>
<comment type="caution">
    <text evidence="9">Lacks conserved residue(s) required for the propagation of feature annotation.</text>
</comment>
<dbReference type="InterPro" id="IPR011865">
    <property type="entry name" value="CysT_permease"/>
</dbReference>
<evidence type="ECO:0000256" key="7">
    <source>
        <dbReference type="ARBA" id="ARBA00023136"/>
    </source>
</evidence>
<keyword evidence="7 9" id="KW-0472">Membrane</keyword>
<organism evidence="11 12">
    <name type="scientific">Halomonas pelophila</name>
    <dbReference type="NCBI Taxonomy" id="3151122"/>
    <lineage>
        <taxon>Bacteria</taxon>
        <taxon>Pseudomonadati</taxon>
        <taxon>Pseudomonadota</taxon>
        <taxon>Gammaproteobacteria</taxon>
        <taxon>Oceanospirillales</taxon>
        <taxon>Halomonadaceae</taxon>
        <taxon>Halomonas</taxon>
    </lineage>
</organism>
<comment type="subunit">
    <text evidence="2">The complex is composed of two ATP-binding proteins (CysA), two transmembrane proteins (CysT and CysW) and a solute-binding protein (CysP).</text>
</comment>
<dbReference type="InterPro" id="IPR000515">
    <property type="entry name" value="MetI-like"/>
</dbReference>
<evidence type="ECO:0000256" key="4">
    <source>
        <dbReference type="ARBA" id="ARBA00022692"/>
    </source>
</evidence>
<evidence type="ECO:0000313" key="12">
    <source>
        <dbReference type="Proteomes" id="UP001472978"/>
    </source>
</evidence>
<dbReference type="Pfam" id="PF00528">
    <property type="entry name" value="BPD_transp_1"/>
    <property type="match status" value="1"/>
</dbReference>
<feature type="transmembrane region" description="Helical" evidence="9">
    <location>
        <begin position="254"/>
        <end position="278"/>
    </location>
</feature>
<keyword evidence="4 9" id="KW-0812">Transmembrane</keyword>
<keyword evidence="12" id="KW-1185">Reference proteome</keyword>
<dbReference type="PANTHER" id="PTHR30406">
    <property type="entry name" value="SULFATE TRANSPORT SYSTEM PERMEASE PROTEIN"/>
    <property type="match status" value="1"/>
</dbReference>
<comment type="function">
    <text evidence="8">Part of the ABC transporter complex CysAWTP (TC 3.A.1.6.1) involved in sulfate/thiosulfate import. Probably responsible for the translocation of the substrate across the membrane.</text>
</comment>
<dbReference type="InterPro" id="IPR005667">
    <property type="entry name" value="Sulph_transpt2"/>
</dbReference>
<feature type="transmembrane region" description="Helical" evidence="9">
    <location>
        <begin position="21"/>
        <end position="49"/>
    </location>
</feature>
<keyword evidence="3 9" id="KW-0813">Transport</keyword>
<dbReference type="Gene3D" id="1.10.3720.10">
    <property type="entry name" value="MetI-like"/>
    <property type="match status" value="1"/>
</dbReference>
<feature type="transmembrane region" description="Helical" evidence="9">
    <location>
        <begin position="110"/>
        <end position="129"/>
    </location>
</feature>
<evidence type="ECO:0000256" key="2">
    <source>
        <dbReference type="ARBA" id="ARBA00011779"/>
    </source>
</evidence>
<evidence type="ECO:0000259" key="10">
    <source>
        <dbReference type="PROSITE" id="PS50928"/>
    </source>
</evidence>
<dbReference type="Proteomes" id="UP001472978">
    <property type="component" value="Unassembled WGS sequence"/>
</dbReference>
<dbReference type="PROSITE" id="PS50928">
    <property type="entry name" value="ABC_TM1"/>
    <property type="match status" value="1"/>
</dbReference>
<proteinExistence type="inferred from homology"/>
<feature type="transmembrane region" description="Helical" evidence="9">
    <location>
        <begin position="69"/>
        <end position="98"/>
    </location>
</feature>
<name>A0ABV1NBV4_9GAMM</name>
<dbReference type="EMBL" id="JBEGCI010000013">
    <property type="protein sequence ID" value="MEQ6889900.1"/>
    <property type="molecule type" value="Genomic_DNA"/>
</dbReference>
<comment type="subcellular location">
    <subcellularLocation>
        <location evidence="1">Cell membrane</location>
        <topology evidence="1">Multi-pass membrane protein</topology>
    </subcellularLocation>
</comment>
<feature type="transmembrane region" description="Helical" evidence="9">
    <location>
        <begin position="208"/>
        <end position="234"/>
    </location>
</feature>
<dbReference type="SUPFAM" id="SSF161098">
    <property type="entry name" value="MetI-like"/>
    <property type="match status" value="1"/>
</dbReference>
<evidence type="ECO:0000256" key="3">
    <source>
        <dbReference type="ARBA" id="ARBA00022448"/>
    </source>
</evidence>
<evidence type="ECO:0000256" key="8">
    <source>
        <dbReference type="ARBA" id="ARBA00025323"/>
    </source>
</evidence>
<comment type="caution">
    <text evidence="11">The sequence shown here is derived from an EMBL/GenBank/DDBJ whole genome shotgun (WGS) entry which is preliminary data.</text>
</comment>
<dbReference type="NCBIfam" id="TIGR02139">
    <property type="entry name" value="permease_CysT"/>
    <property type="match status" value="1"/>
</dbReference>